<reference evidence="2" key="2">
    <citation type="submission" date="2015-06" db="UniProtKB">
        <authorList>
            <consortium name="EnsemblMetazoa"/>
        </authorList>
    </citation>
    <scope>IDENTIFICATION</scope>
</reference>
<dbReference type="EMBL" id="CAQQ02036262">
    <property type="status" value="NOT_ANNOTATED_CDS"/>
    <property type="molecule type" value="Genomic_DNA"/>
</dbReference>
<sequence length="92" mass="11036">MELQSNDIIQCLNKMKTTEHVLDLEFESEDRTKNEFDRNYLGKLKECIDCSRVSMQRNKMIKLSKMKKDRVSMQWKSHETEMNVMESNEAEK</sequence>
<name>T1GDV2_MEGSC</name>
<evidence type="ECO:0000313" key="3">
    <source>
        <dbReference type="Proteomes" id="UP000015102"/>
    </source>
</evidence>
<organism evidence="2 3">
    <name type="scientific">Megaselia scalaris</name>
    <name type="common">Humpbacked fly</name>
    <name type="synonym">Phora scalaris</name>
    <dbReference type="NCBI Taxonomy" id="36166"/>
    <lineage>
        <taxon>Eukaryota</taxon>
        <taxon>Metazoa</taxon>
        <taxon>Ecdysozoa</taxon>
        <taxon>Arthropoda</taxon>
        <taxon>Hexapoda</taxon>
        <taxon>Insecta</taxon>
        <taxon>Pterygota</taxon>
        <taxon>Neoptera</taxon>
        <taxon>Endopterygota</taxon>
        <taxon>Diptera</taxon>
        <taxon>Brachycera</taxon>
        <taxon>Muscomorpha</taxon>
        <taxon>Platypezoidea</taxon>
        <taxon>Phoridae</taxon>
        <taxon>Megaseliini</taxon>
        <taxon>Megaselia</taxon>
    </lineage>
</organism>
<reference evidence="3" key="1">
    <citation type="submission" date="2013-02" db="EMBL/GenBank/DDBJ databases">
        <authorList>
            <person name="Hughes D."/>
        </authorList>
    </citation>
    <scope>NUCLEOTIDE SEQUENCE</scope>
    <source>
        <strain>Durham</strain>
        <strain evidence="3">NC isolate 2 -- Noor lab</strain>
    </source>
</reference>
<feature type="region of interest" description="Disordered" evidence="1">
    <location>
        <begin position="72"/>
        <end position="92"/>
    </location>
</feature>
<evidence type="ECO:0000256" key="1">
    <source>
        <dbReference type="SAM" id="MobiDB-lite"/>
    </source>
</evidence>
<dbReference type="HOGENOM" id="CLU_2415788_0_0_1"/>
<protein>
    <submittedName>
        <fullName evidence="2">Uncharacterized protein</fullName>
    </submittedName>
</protein>
<dbReference type="EnsemblMetazoa" id="MESCA001503-RA">
    <property type="protein sequence ID" value="MESCA001503-PA"/>
    <property type="gene ID" value="MESCA001503"/>
</dbReference>
<evidence type="ECO:0000313" key="2">
    <source>
        <dbReference type="EnsemblMetazoa" id="MESCA001503-PA"/>
    </source>
</evidence>
<dbReference type="AlphaFoldDB" id="T1GDV2"/>
<keyword evidence="3" id="KW-1185">Reference proteome</keyword>
<dbReference type="Proteomes" id="UP000015102">
    <property type="component" value="Unassembled WGS sequence"/>
</dbReference>
<accession>T1GDV2</accession>
<proteinExistence type="predicted"/>